<dbReference type="EMBL" id="ASWJ01000007">
    <property type="protein sequence ID" value="EOW83792.1"/>
    <property type="molecule type" value="Genomic_DNA"/>
</dbReference>
<reference evidence="1 2" key="1">
    <citation type="submission" date="2013-03" db="EMBL/GenBank/DDBJ databases">
        <title>The Genome Sequence of Enterococcus columbae ATCC_51263 (PacBio/Illumina hybrid assembly).</title>
        <authorList>
            <consortium name="The Broad Institute Genomics Platform"/>
            <consortium name="The Broad Institute Genome Sequencing Center for Infectious Disease"/>
            <person name="Earl A."/>
            <person name="Russ C."/>
            <person name="Gilmore M."/>
            <person name="Surin D."/>
            <person name="Walker B."/>
            <person name="Young S."/>
            <person name="Zeng Q."/>
            <person name="Gargeya S."/>
            <person name="Fitzgerald M."/>
            <person name="Haas B."/>
            <person name="Abouelleil A."/>
            <person name="Allen A.W."/>
            <person name="Alvarado L."/>
            <person name="Arachchi H.M."/>
            <person name="Berlin A.M."/>
            <person name="Chapman S.B."/>
            <person name="Gainer-Dewar J."/>
            <person name="Goldberg J."/>
            <person name="Griggs A."/>
            <person name="Gujja S."/>
            <person name="Hansen M."/>
            <person name="Howarth C."/>
            <person name="Imamovic A."/>
            <person name="Ireland A."/>
            <person name="Larimer J."/>
            <person name="McCowan C."/>
            <person name="Murphy C."/>
            <person name="Pearson M."/>
            <person name="Poon T.W."/>
            <person name="Priest M."/>
            <person name="Roberts A."/>
            <person name="Saif S."/>
            <person name="Shea T."/>
            <person name="Sisk P."/>
            <person name="Sykes S."/>
            <person name="Wortman J."/>
            <person name="Nusbaum C."/>
            <person name="Birren B."/>
        </authorList>
    </citation>
    <scope>NUCLEOTIDE SEQUENCE [LARGE SCALE GENOMIC DNA]</scope>
    <source>
        <strain evidence="1 2">ATCC 51263</strain>
    </source>
</reference>
<gene>
    <name evidence="1" type="ORF">I568_01594</name>
</gene>
<evidence type="ECO:0000313" key="2">
    <source>
        <dbReference type="Proteomes" id="UP000014113"/>
    </source>
</evidence>
<dbReference type="SUPFAM" id="SSF53474">
    <property type="entry name" value="alpha/beta-Hydrolases"/>
    <property type="match status" value="1"/>
</dbReference>
<proteinExistence type="predicted"/>
<dbReference type="Gene3D" id="3.40.50.1820">
    <property type="entry name" value="alpha/beta hydrolase"/>
    <property type="match status" value="1"/>
</dbReference>
<dbReference type="AlphaFoldDB" id="S1N495"/>
<organism evidence="1 2">
    <name type="scientific">Enterococcus columbae DSM 7374 = ATCC 51263</name>
    <dbReference type="NCBI Taxonomy" id="1121865"/>
    <lineage>
        <taxon>Bacteria</taxon>
        <taxon>Bacillati</taxon>
        <taxon>Bacillota</taxon>
        <taxon>Bacilli</taxon>
        <taxon>Lactobacillales</taxon>
        <taxon>Enterococcaceae</taxon>
        <taxon>Enterococcus</taxon>
    </lineage>
</organism>
<accession>S1N495</accession>
<name>S1N495_9ENTE</name>
<dbReference type="RefSeq" id="WP_016184464.1">
    <property type="nucleotide sequence ID" value="NZ_JXKI01000008.1"/>
</dbReference>
<dbReference type="PATRIC" id="fig|1121865.3.peg.2320"/>
<comment type="caution">
    <text evidence="1">The sequence shown here is derived from an EMBL/GenBank/DDBJ whole genome shotgun (WGS) entry which is preliminary data.</text>
</comment>
<keyword evidence="2" id="KW-1185">Reference proteome</keyword>
<sequence>MDRIDVLLISPLGWSEHIWDKIKPEFREKKIEYLTFLDDSFSEIKQAKIEATLDEKFSRMHEESIIIAASFGTVVILQFLATHHVLCNRLILIDGFAALPTITELSYLQNHPQPTNFSSKAAYYEYMLSTDEQNDEQLLTILSYNLLPNNQGYRTVLSNEKMLSYLASYSGVSTKSNLENSYAKIKKTTIFSSEPLPVDYQAISLSDHLLMLTKPEKLRTILAQNEK</sequence>
<dbReference type="eggNOG" id="ENOG5032HNP">
    <property type="taxonomic scope" value="Bacteria"/>
</dbReference>
<dbReference type="OrthoDB" id="2991129at2"/>
<dbReference type="InterPro" id="IPR029058">
    <property type="entry name" value="AB_hydrolase_fold"/>
</dbReference>
<evidence type="ECO:0008006" key="3">
    <source>
        <dbReference type="Google" id="ProtNLM"/>
    </source>
</evidence>
<evidence type="ECO:0000313" key="1">
    <source>
        <dbReference type="EMBL" id="EOW83792.1"/>
    </source>
</evidence>
<dbReference type="STRING" id="1121865.OMW_02383"/>
<protein>
    <recommendedName>
        <fullName evidence="3">AB hydrolase-1 domain-containing protein</fullName>
    </recommendedName>
</protein>
<dbReference type="Proteomes" id="UP000014113">
    <property type="component" value="Unassembled WGS sequence"/>
</dbReference>